<comment type="caution">
    <text evidence="1">The sequence shown here is derived from an EMBL/GenBank/DDBJ whole genome shotgun (WGS) entry which is preliminary data.</text>
</comment>
<proteinExistence type="predicted"/>
<name>A0ABT0ISH3_9HYPH</name>
<sequence length="228" mass="26286">MHPYVRTRAAEIDEKLGPVLKEMGLRKRVFTHPYEYEFFFSKPRRKDLVKPFSPVSIFFWRDPDLREAEWHAATVKIGHWSARAVGDSGWTRFGKWDETEEEGLHHRDDLFGWLEGEIRARGLVELRPERPGEVATEELEETYLRLQSIVPDIAIVWVETEYGRYEAVTFQDPEGRRIHICFAPYRFTPVLVDGQKIGTCSGPERAAVIAEVLSKGSGDFGTSFSVKL</sequence>
<evidence type="ECO:0000313" key="1">
    <source>
        <dbReference type="EMBL" id="MCK8780806.1"/>
    </source>
</evidence>
<protein>
    <submittedName>
        <fullName evidence="1">Uncharacterized protein</fullName>
    </submittedName>
</protein>
<evidence type="ECO:0000313" key="2">
    <source>
        <dbReference type="Proteomes" id="UP001202827"/>
    </source>
</evidence>
<reference evidence="1 2" key="1">
    <citation type="submission" date="2022-04" db="EMBL/GenBank/DDBJ databases">
        <title>Rhizobium coralii sp. nov., isolated from coral Turbinaria peltata.</title>
        <authorList>
            <person name="Sun H."/>
        </authorList>
    </citation>
    <scope>NUCLEOTIDE SEQUENCE [LARGE SCALE GENOMIC DNA]</scope>
    <source>
        <strain evidence="1 2">NTR19</strain>
    </source>
</reference>
<dbReference type="RefSeq" id="WP_248683388.1">
    <property type="nucleotide sequence ID" value="NZ_JALPRY010000014.1"/>
</dbReference>
<dbReference type="EMBL" id="JALPRY010000014">
    <property type="protein sequence ID" value="MCK8780806.1"/>
    <property type="molecule type" value="Genomic_DNA"/>
</dbReference>
<gene>
    <name evidence="1" type="ORF">M0654_12505</name>
</gene>
<organism evidence="1 2">
    <name type="scientific">Neorhizobium turbinariae</name>
    <dbReference type="NCBI Taxonomy" id="2937795"/>
    <lineage>
        <taxon>Bacteria</taxon>
        <taxon>Pseudomonadati</taxon>
        <taxon>Pseudomonadota</taxon>
        <taxon>Alphaproteobacteria</taxon>
        <taxon>Hyphomicrobiales</taxon>
        <taxon>Rhizobiaceae</taxon>
        <taxon>Rhizobium/Agrobacterium group</taxon>
        <taxon>Neorhizobium</taxon>
    </lineage>
</organism>
<accession>A0ABT0ISH3</accession>
<keyword evidence="2" id="KW-1185">Reference proteome</keyword>
<dbReference type="Proteomes" id="UP001202827">
    <property type="component" value="Unassembled WGS sequence"/>
</dbReference>